<evidence type="ECO:0000313" key="2">
    <source>
        <dbReference type="Proteomes" id="UP000642488"/>
    </source>
</evidence>
<dbReference type="Gene3D" id="3.10.450.50">
    <property type="match status" value="1"/>
</dbReference>
<evidence type="ECO:0000313" key="1">
    <source>
        <dbReference type="EMBL" id="MBJ3763992.1"/>
    </source>
</evidence>
<dbReference type="GO" id="GO:0030638">
    <property type="term" value="P:polyketide metabolic process"/>
    <property type="evidence" value="ECO:0007669"/>
    <property type="project" value="InterPro"/>
</dbReference>
<reference evidence="1" key="1">
    <citation type="submission" date="2020-12" db="EMBL/GenBank/DDBJ databases">
        <title>Bacterial taxonomy.</title>
        <authorList>
            <person name="Pan X."/>
        </authorList>
    </citation>
    <scope>NUCLEOTIDE SEQUENCE</scope>
    <source>
        <strain evidence="1">KCTC 52957</strain>
    </source>
</reference>
<keyword evidence="2" id="KW-1185">Reference proteome</keyword>
<dbReference type="EMBL" id="JAEKPD010000015">
    <property type="protein sequence ID" value="MBJ3763992.1"/>
    <property type="molecule type" value="Genomic_DNA"/>
</dbReference>
<dbReference type="AlphaFoldDB" id="A0A934IJ66"/>
<organism evidence="1 2">
    <name type="scientific">Palleronia pontilimi</name>
    <dbReference type="NCBI Taxonomy" id="1964209"/>
    <lineage>
        <taxon>Bacteria</taxon>
        <taxon>Pseudomonadati</taxon>
        <taxon>Pseudomonadota</taxon>
        <taxon>Alphaproteobacteria</taxon>
        <taxon>Rhodobacterales</taxon>
        <taxon>Roseobacteraceae</taxon>
        <taxon>Palleronia</taxon>
    </lineage>
</organism>
<dbReference type="SUPFAM" id="SSF54427">
    <property type="entry name" value="NTF2-like"/>
    <property type="match status" value="1"/>
</dbReference>
<accession>A0A934IJ66</accession>
<dbReference type="InterPro" id="IPR032710">
    <property type="entry name" value="NTF2-like_dom_sf"/>
</dbReference>
<dbReference type="InterPro" id="IPR009959">
    <property type="entry name" value="Cyclase_SnoaL-like"/>
</dbReference>
<comment type="caution">
    <text evidence="1">The sequence shown here is derived from an EMBL/GenBank/DDBJ whole genome shotgun (WGS) entry which is preliminary data.</text>
</comment>
<sequence length="141" mass="16043">MGYSDLLKDFYATIWVRGETDRIGDFFLADSEADGLFPDMAIRPEDFQAMVLAMSRLVEDIHVEILKTVEQDDWLSALVRAKCRARDTGEPLTLTGQAMLRFRDGKIAEAHNQFDLFGFFTQLGHLPEDALLRILSDETLD</sequence>
<dbReference type="Pfam" id="PF07366">
    <property type="entry name" value="SnoaL"/>
    <property type="match status" value="1"/>
</dbReference>
<gene>
    <name evidence="1" type="ORF">ILP92_14665</name>
</gene>
<dbReference type="RefSeq" id="WP_198917163.1">
    <property type="nucleotide sequence ID" value="NZ_JAEKPD010000015.1"/>
</dbReference>
<protein>
    <submittedName>
        <fullName evidence="1">Ester cyclase</fullName>
    </submittedName>
</protein>
<name>A0A934IJ66_9RHOB</name>
<proteinExistence type="predicted"/>
<dbReference type="Proteomes" id="UP000642488">
    <property type="component" value="Unassembled WGS sequence"/>
</dbReference>